<comment type="subcellular location">
    <subcellularLocation>
        <location evidence="10">Cytoplasm</location>
    </subcellularLocation>
    <text evidence="10">Associated with the membrane possibly through PlsY.</text>
</comment>
<comment type="caution">
    <text evidence="11">The sequence shown here is derived from an EMBL/GenBank/DDBJ whole genome shotgun (WGS) entry which is preliminary data.</text>
</comment>
<dbReference type="InterPro" id="IPR012281">
    <property type="entry name" value="Phospholipid_synth_PlsX-like"/>
</dbReference>
<comment type="subunit">
    <text evidence="9 10">Homodimer. Probably interacts with PlsY.</text>
</comment>
<evidence type="ECO:0000313" key="11">
    <source>
        <dbReference type="EMBL" id="MBF5054139.1"/>
    </source>
</evidence>
<dbReference type="Proteomes" id="UP000644441">
    <property type="component" value="Unassembled WGS sequence"/>
</dbReference>
<dbReference type="Pfam" id="PF02504">
    <property type="entry name" value="FA_synthesis"/>
    <property type="match status" value="1"/>
</dbReference>
<evidence type="ECO:0000256" key="1">
    <source>
        <dbReference type="ARBA" id="ARBA00001232"/>
    </source>
</evidence>
<dbReference type="PIRSF" id="PIRSF002465">
    <property type="entry name" value="Phsphlp_syn_PlsX"/>
    <property type="match status" value="1"/>
</dbReference>
<keyword evidence="7 10" id="KW-1208">Phospholipid metabolism</keyword>
<organism evidence="11 12">
    <name type="scientific">Alloalcanivorax venustensis ISO4</name>
    <dbReference type="NCBI Taxonomy" id="1177184"/>
    <lineage>
        <taxon>Bacteria</taxon>
        <taxon>Pseudomonadati</taxon>
        <taxon>Pseudomonadota</taxon>
        <taxon>Gammaproteobacteria</taxon>
        <taxon>Oceanospirillales</taxon>
        <taxon>Alcanivoracaceae</taxon>
        <taxon>Alloalcanivorax</taxon>
    </lineage>
</organism>
<keyword evidence="12" id="KW-1185">Reference proteome</keyword>
<sequence length="339" mass="35323">MSAVVTLAVDAMGGDHGLPVTVPAVARILARHPDLHVIMVGEPSALAAALKKEKLDDHPRLALTPASEVVAMDDPVAVALRQKKDSSMRVAINQVKEGRALAAVSAGNTGALMAVSRFVLKTLPGVDRPAICTAIPTAKGHCHMLDLGANVDSEPKHLLQFALMGQAVVRAVDGLSAPRVALLNIGEEDIKGNEQIKEAATLMQQAADLNYAGFVEGNGIFVGDVDVVVCDGFVGNVSLKTMEGAASMIGGMIREEAGRSLLRKLSGLFALPLLRGLKHRLDPERYNGASLVGLNGIVVKSHGGTGVEGFVSALEVAVLEAERNVPALIRDALAPAETS</sequence>
<keyword evidence="2 10" id="KW-0963">Cytoplasm</keyword>
<proteinExistence type="inferred from homology"/>
<accession>A0ABS0AJ23</accession>
<reference evidence="11 12" key="1">
    <citation type="submission" date="2012-09" db="EMBL/GenBank/DDBJ databases">
        <title>Genome Sequence of alkane-degrading Bacterium Alcanivorax venustensis ISO4.</title>
        <authorList>
            <person name="Lai Q."/>
            <person name="Shao Z."/>
        </authorList>
    </citation>
    <scope>NUCLEOTIDE SEQUENCE [LARGE SCALE GENOMIC DNA]</scope>
    <source>
        <strain evidence="11 12">ISO4</strain>
    </source>
</reference>
<evidence type="ECO:0000256" key="2">
    <source>
        <dbReference type="ARBA" id="ARBA00022490"/>
    </source>
</evidence>
<keyword evidence="5 10" id="KW-0443">Lipid metabolism</keyword>
<evidence type="ECO:0000256" key="10">
    <source>
        <dbReference type="HAMAP-Rule" id="MF_00019"/>
    </source>
</evidence>
<evidence type="ECO:0000256" key="6">
    <source>
        <dbReference type="ARBA" id="ARBA00023209"/>
    </source>
</evidence>
<keyword evidence="3 10" id="KW-0444">Lipid biosynthesis</keyword>
<gene>
    <name evidence="10" type="primary">plsX</name>
    <name evidence="11" type="ORF">ISO4_02741</name>
</gene>
<evidence type="ECO:0000256" key="9">
    <source>
        <dbReference type="ARBA" id="ARBA00046608"/>
    </source>
</evidence>
<comment type="function">
    <text evidence="10">Catalyzes the reversible formation of acyl-phosphate (acyl-PO(4)) from acyl-[acyl-carrier-protein] (acyl-ACP). This enzyme utilizes acyl-ACP as fatty acyl donor, but not acyl-CoA.</text>
</comment>
<name>A0ABS0AJ23_9GAMM</name>
<dbReference type="SUPFAM" id="SSF53659">
    <property type="entry name" value="Isocitrate/Isopropylmalate dehydrogenase-like"/>
    <property type="match status" value="1"/>
</dbReference>
<dbReference type="EC" id="2.3.1.274" evidence="8 10"/>
<keyword evidence="6 10" id="KW-0594">Phospholipid biosynthesis</keyword>
<evidence type="ECO:0000256" key="8">
    <source>
        <dbReference type="ARBA" id="ARBA00024069"/>
    </source>
</evidence>
<evidence type="ECO:0000256" key="5">
    <source>
        <dbReference type="ARBA" id="ARBA00023098"/>
    </source>
</evidence>
<dbReference type="PANTHER" id="PTHR30100:SF1">
    <property type="entry name" value="PHOSPHATE ACYLTRANSFERASE"/>
    <property type="match status" value="1"/>
</dbReference>
<evidence type="ECO:0000256" key="7">
    <source>
        <dbReference type="ARBA" id="ARBA00023264"/>
    </source>
</evidence>
<dbReference type="InterPro" id="IPR003664">
    <property type="entry name" value="FA_synthesis"/>
</dbReference>
<dbReference type="NCBIfam" id="TIGR00182">
    <property type="entry name" value="plsX"/>
    <property type="match status" value="1"/>
</dbReference>
<protein>
    <recommendedName>
        <fullName evidence="8 10">Phosphate acyltransferase</fullName>
        <ecNumber evidence="8 10">2.3.1.274</ecNumber>
    </recommendedName>
    <alternativeName>
        <fullName evidence="10">Acyl-ACP phosphotransacylase</fullName>
    </alternativeName>
    <alternativeName>
        <fullName evidence="10">Acyl-[acyl-carrier-protein]--phosphate acyltransferase</fullName>
    </alternativeName>
    <alternativeName>
        <fullName evidence="10">Phosphate-acyl-ACP acyltransferase</fullName>
    </alternativeName>
</protein>
<evidence type="ECO:0000256" key="3">
    <source>
        <dbReference type="ARBA" id="ARBA00022516"/>
    </source>
</evidence>
<dbReference type="EMBL" id="ARXR01000031">
    <property type="protein sequence ID" value="MBF5054139.1"/>
    <property type="molecule type" value="Genomic_DNA"/>
</dbReference>
<comment type="similarity">
    <text evidence="10">Belongs to the PlsX family.</text>
</comment>
<dbReference type="PANTHER" id="PTHR30100">
    <property type="entry name" value="FATTY ACID/PHOSPHOLIPID SYNTHESIS PROTEIN PLSX"/>
    <property type="match status" value="1"/>
</dbReference>
<comment type="pathway">
    <text evidence="10">Lipid metabolism; phospholipid metabolism.</text>
</comment>
<dbReference type="HAMAP" id="MF_00019">
    <property type="entry name" value="PlsX"/>
    <property type="match status" value="1"/>
</dbReference>
<dbReference type="Gene3D" id="3.40.718.10">
    <property type="entry name" value="Isopropylmalate Dehydrogenase"/>
    <property type="match status" value="1"/>
</dbReference>
<dbReference type="RefSeq" id="WP_194856608.1">
    <property type="nucleotide sequence ID" value="NZ_ARXR01000031.1"/>
</dbReference>
<comment type="catalytic activity">
    <reaction evidence="1 10">
        <text>a fatty acyl-[ACP] + phosphate = an acyl phosphate + holo-[ACP]</text>
        <dbReference type="Rhea" id="RHEA:42292"/>
        <dbReference type="Rhea" id="RHEA-COMP:9685"/>
        <dbReference type="Rhea" id="RHEA-COMP:14125"/>
        <dbReference type="ChEBI" id="CHEBI:43474"/>
        <dbReference type="ChEBI" id="CHEBI:59918"/>
        <dbReference type="ChEBI" id="CHEBI:64479"/>
        <dbReference type="ChEBI" id="CHEBI:138651"/>
        <dbReference type="EC" id="2.3.1.274"/>
    </reaction>
</comment>
<evidence type="ECO:0000256" key="4">
    <source>
        <dbReference type="ARBA" id="ARBA00022679"/>
    </source>
</evidence>
<evidence type="ECO:0000313" key="12">
    <source>
        <dbReference type="Proteomes" id="UP000644441"/>
    </source>
</evidence>
<keyword evidence="4 10" id="KW-0808">Transferase</keyword>